<protein>
    <recommendedName>
        <fullName evidence="4">Zn(2)-C6 fungal-type domain-containing protein</fullName>
    </recommendedName>
</protein>
<keyword evidence="2" id="KW-0539">Nucleus</keyword>
<evidence type="ECO:0000313" key="5">
    <source>
        <dbReference type="EMBL" id="OCF60614.1"/>
    </source>
</evidence>
<feature type="domain" description="Zn(2)-C6 fungal-type" evidence="4">
    <location>
        <begin position="33"/>
        <end position="64"/>
    </location>
</feature>
<feature type="compositionally biased region" description="Low complexity" evidence="3">
    <location>
        <begin position="96"/>
        <end position="107"/>
    </location>
</feature>
<dbReference type="OrthoDB" id="2563380at2759"/>
<reference evidence="5 6" key="1">
    <citation type="submission" date="2013-07" db="EMBL/GenBank/DDBJ databases">
        <title>The Genome Sequence of Kwoniella mangroviensis CBS10435.</title>
        <authorList>
            <consortium name="The Broad Institute Genome Sequencing Platform"/>
            <person name="Cuomo C."/>
            <person name="Litvintseva A."/>
            <person name="Chen Y."/>
            <person name="Heitman J."/>
            <person name="Sun S."/>
            <person name="Springer D."/>
            <person name="Dromer F."/>
            <person name="Young S.K."/>
            <person name="Zeng Q."/>
            <person name="Gargeya S."/>
            <person name="Fitzgerald M."/>
            <person name="Abouelleil A."/>
            <person name="Alvarado L."/>
            <person name="Berlin A.M."/>
            <person name="Chapman S.B."/>
            <person name="Dewar J."/>
            <person name="Goldberg J."/>
            <person name="Griggs A."/>
            <person name="Gujja S."/>
            <person name="Hansen M."/>
            <person name="Howarth C."/>
            <person name="Imamovic A."/>
            <person name="Larimer J."/>
            <person name="McCowan C."/>
            <person name="Murphy C."/>
            <person name="Pearson M."/>
            <person name="Priest M."/>
            <person name="Roberts A."/>
            <person name="Saif S."/>
            <person name="Shea T."/>
            <person name="Sykes S."/>
            <person name="Wortman J."/>
            <person name="Nusbaum C."/>
            <person name="Birren B."/>
        </authorList>
    </citation>
    <scope>NUCLEOTIDE SEQUENCE [LARGE SCALE GENOMIC DNA]</scope>
    <source>
        <strain evidence="5 6">CBS 10435</strain>
    </source>
</reference>
<dbReference type="EMBL" id="KI669459">
    <property type="protein sequence ID" value="OCF60614.1"/>
    <property type="molecule type" value="Genomic_DNA"/>
</dbReference>
<dbReference type="GO" id="GO:0000981">
    <property type="term" value="F:DNA-binding transcription factor activity, RNA polymerase II-specific"/>
    <property type="evidence" value="ECO:0007669"/>
    <property type="project" value="InterPro"/>
</dbReference>
<evidence type="ECO:0000313" key="6">
    <source>
        <dbReference type="Proteomes" id="UP000092583"/>
    </source>
</evidence>
<dbReference type="Proteomes" id="UP000092583">
    <property type="component" value="Unassembled WGS sequence"/>
</dbReference>
<dbReference type="SUPFAM" id="SSF57701">
    <property type="entry name" value="Zn2/Cys6 DNA-binding domain"/>
    <property type="match status" value="1"/>
</dbReference>
<evidence type="ECO:0000256" key="3">
    <source>
        <dbReference type="SAM" id="MobiDB-lite"/>
    </source>
</evidence>
<feature type="region of interest" description="Disordered" evidence="3">
    <location>
        <begin position="92"/>
        <end position="123"/>
    </location>
</feature>
<proteinExistence type="predicted"/>
<sequence>MYMPSHDRITVRTREEEVEEDRKKIKRPRAKLTCLNCKRTKTKCDKCYPCSSCTTRGESDSCHYEEGYEPSSHNLSNHEYKAIQDRLERIENALLSSPRPFTSPSTTSRRRMRGEGGAATQERAHSVLVASGSKPNYGPSPTFQEDMNPIYPAVRSDTFPNIIPTTTQARSARWHREMQLVFDTLPNERQMEFITNHYFSKMQFLGLHIVEGVFRNEMTQFLSLKSLNLHFSVDPAWLAQLVCILWVTCHYLTKNEQLLRSEAMINLGLNKSGLINLAIGLYDALEMAFNCSGWLFRPQLRILQTLIVPIYLNMQGCYHTGPLYGPPSDWSCCLWFDIAVGICKGLDLHLDPKIEDIAKLQDPALPPSRPTYSIQMIRRVFHDLLLFDTYSIINSTDVSRKLLPYAFPDESILTPSPSNYTDQAILSEGQPCPRSEKTPFVWTLHQNLISQEWRKIVVLLENLDGIPYSAVMERNQVLRDAFTDFLALKADGELNQHESDAFDLTYSSYQQRFLRLHRPFFLRGYRDTQFDYSRITVVNGARQIAKTHRRLLNDSSDRSIVKSAVFMFQHHITALPILLLNALHDRSSSAQMRIELMESSEAFMRSFNSGFQLHTRIAAKGVCIADEMIKVIDNPPENLQNIEDLLQSINVQSKAAEMKLLQTNMDTNTNTDAINSTNINSYLDTRQPQVDVQAGSNLMTGDQTNMLTLLPNAEQNWWDTDWMLFLRDM</sequence>
<dbReference type="GO" id="GO:0008270">
    <property type="term" value="F:zinc ion binding"/>
    <property type="evidence" value="ECO:0007669"/>
    <property type="project" value="InterPro"/>
</dbReference>
<comment type="subcellular location">
    <subcellularLocation>
        <location evidence="1">Nucleus</location>
    </subcellularLocation>
</comment>
<dbReference type="PROSITE" id="PS00463">
    <property type="entry name" value="ZN2_CY6_FUNGAL_1"/>
    <property type="match status" value="1"/>
</dbReference>
<dbReference type="PROSITE" id="PS50048">
    <property type="entry name" value="ZN2_CY6_FUNGAL_2"/>
    <property type="match status" value="1"/>
</dbReference>
<dbReference type="InterPro" id="IPR050613">
    <property type="entry name" value="Sec_Metabolite_Reg"/>
</dbReference>
<reference evidence="6" key="2">
    <citation type="submission" date="2013-12" db="EMBL/GenBank/DDBJ databases">
        <title>Evolution of pathogenesis and genome organization in the Tremellales.</title>
        <authorList>
            <person name="Cuomo C."/>
            <person name="Litvintseva A."/>
            <person name="Heitman J."/>
            <person name="Chen Y."/>
            <person name="Sun S."/>
            <person name="Springer D."/>
            <person name="Dromer F."/>
            <person name="Young S."/>
            <person name="Zeng Q."/>
            <person name="Chapman S."/>
            <person name="Gujja S."/>
            <person name="Saif S."/>
            <person name="Birren B."/>
        </authorList>
    </citation>
    <scope>NUCLEOTIDE SEQUENCE [LARGE SCALE GENOMIC DNA]</scope>
    <source>
        <strain evidence="6">CBS 10435</strain>
    </source>
</reference>
<dbReference type="GO" id="GO:0005634">
    <property type="term" value="C:nucleus"/>
    <property type="evidence" value="ECO:0007669"/>
    <property type="project" value="UniProtKB-SubCell"/>
</dbReference>
<dbReference type="STRING" id="1331196.A0A1B9IYX1"/>
<evidence type="ECO:0000256" key="2">
    <source>
        <dbReference type="ARBA" id="ARBA00023242"/>
    </source>
</evidence>
<name>A0A1B9IYX1_9TREE</name>
<dbReference type="PANTHER" id="PTHR31001:SF88">
    <property type="entry name" value="TRANSCRIPTION FACTOR PDR3"/>
    <property type="match status" value="1"/>
</dbReference>
<dbReference type="CDD" id="cd12148">
    <property type="entry name" value="fungal_TF_MHR"/>
    <property type="match status" value="1"/>
</dbReference>
<dbReference type="SMART" id="SM00066">
    <property type="entry name" value="GAL4"/>
    <property type="match status" value="1"/>
</dbReference>
<dbReference type="InterPro" id="IPR001138">
    <property type="entry name" value="Zn2Cys6_DnaBD"/>
</dbReference>
<accession>A0A1B9IYX1</accession>
<organism evidence="5 6">
    <name type="scientific">Kwoniella mangroviensis CBS 10435</name>
    <dbReference type="NCBI Taxonomy" id="1331196"/>
    <lineage>
        <taxon>Eukaryota</taxon>
        <taxon>Fungi</taxon>
        <taxon>Dikarya</taxon>
        <taxon>Basidiomycota</taxon>
        <taxon>Agaricomycotina</taxon>
        <taxon>Tremellomycetes</taxon>
        <taxon>Tremellales</taxon>
        <taxon>Cryptococcaceae</taxon>
        <taxon>Kwoniella</taxon>
    </lineage>
</organism>
<dbReference type="PANTHER" id="PTHR31001">
    <property type="entry name" value="UNCHARACTERIZED TRANSCRIPTIONAL REGULATORY PROTEIN"/>
    <property type="match status" value="1"/>
</dbReference>
<evidence type="ECO:0000259" key="4">
    <source>
        <dbReference type="PROSITE" id="PS50048"/>
    </source>
</evidence>
<gene>
    <name evidence="5" type="ORF">L486_00249</name>
</gene>
<evidence type="ECO:0000256" key="1">
    <source>
        <dbReference type="ARBA" id="ARBA00004123"/>
    </source>
</evidence>
<keyword evidence="6" id="KW-1185">Reference proteome</keyword>
<dbReference type="InterPro" id="IPR036864">
    <property type="entry name" value="Zn2-C6_fun-type_DNA-bd_sf"/>
</dbReference>
<dbReference type="CDD" id="cd00067">
    <property type="entry name" value="GAL4"/>
    <property type="match status" value="1"/>
</dbReference>
<dbReference type="Gene3D" id="4.10.240.10">
    <property type="entry name" value="Zn(2)-C6 fungal-type DNA-binding domain"/>
    <property type="match status" value="1"/>
</dbReference>
<dbReference type="AlphaFoldDB" id="A0A1B9IYX1"/>